<keyword evidence="1" id="KW-0812">Transmembrane</keyword>
<reference evidence="3" key="1">
    <citation type="journal article" date="2019" name="Int. J. Syst. Evol. Microbiol.">
        <title>The Global Catalogue of Microorganisms (GCM) 10K type strain sequencing project: providing services to taxonomists for standard genome sequencing and annotation.</title>
        <authorList>
            <consortium name="The Broad Institute Genomics Platform"/>
            <consortium name="The Broad Institute Genome Sequencing Center for Infectious Disease"/>
            <person name="Wu L."/>
            <person name="Ma J."/>
        </authorList>
    </citation>
    <scope>NUCLEOTIDE SEQUENCE [LARGE SCALE GENOMIC DNA]</scope>
    <source>
        <strain evidence="3">JCM 17923</strain>
    </source>
</reference>
<evidence type="ECO:0000313" key="2">
    <source>
        <dbReference type="EMBL" id="GAA4358190.1"/>
    </source>
</evidence>
<dbReference type="Proteomes" id="UP001501153">
    <property type="component" value="Unassembled WGS sequence"/>
</dbReference>
<keyword evidence="1" id="KW-0472">Membrane</keyword>
<sequence>MPLRNLLSATPSSIAGFKAGELPGLSWGTIWWGLVGAVTALLLYLAGRLWWQWRDGRRAAAMGETRVYFAIGRALGWGAIGLGVVMMGLFMMQTAADSLMLLVSGAALALAGGVVMFFELRRLLNRRPQLIMNAQGIQWQAFPLRPWSQIRHARVELVEGSSDEMESSFHLCYTVTPGLPESSFEMSVDLKLLAVDPIQLEQDLRRARGSKASREA</sequence>
<evidence type="ECO:0000313" key="3">
    <source>
        <dbReference type="Proteomes" id="UP001501153"/>
    </source>
</evidence>
<organism evidence="2 3">
    <name type="scientific">Hymenobacter saemangeumensis</name>
    <dbReference type="NCBI Taxonomy" id="1084522"/>
    <lineage>
        <taxon>Bacteria</taxon>
        <taxon>Pseudomonadati</taxon>
        <taxon>Bacteroidota</taxon>
        <taxon>Cytophagia</taxon>
        <taxon>Cytophagales</taxon>
        <taxon>Hymenobacteraceae</taxon>
        <taxon>Hymenobacter</taxon>
    </lineage>
</organism>
<feature type="transmembrane region" description="Helical" evidence="1">
    <location>
        <begin position="29"/>
        <end position="46"/>
    </location>
</feature>
<accession>A0ABP8IGW1</accession>
<evidence type="ECO:0008006" key="4">
    <source>
        <dbReference type="Google" id="ProtNLM"/>
    </source>
</evidence>
<proteinExistence type="predicted"/>
<gene>
    <name evidence="2" type="ORF">GCM10023185_23570</name>
</gene>
<feature type="transmembrane region" description="Helical" evidence="1">
    <location>
        <begin position="98"/>
        <end position="118"/>
    </location>
</feature>
<dbReference type="EMBL" id="BAABGZ010000027">
    <property type="protein sequence ID" value="GAA4358190.1"/>
    <property type="molecule type" value="Genomic_DNA"/>
</dbReference>
<keyword evidence="1" id="KW-1133">Transmembrane helix</keyword>
<comment type="caution">
    <text evidence="2">The sequence shown here is derived from an EMBL/GenBank/DDBJ whole genome shotgun (WGS) entry which is preliminary data.</text>
</comment>
<protein>
    <recommendedName>
        <fullName evidence="4">DUF5673 domain-containing protein</fullName>
    </recommendedName>
</protein>
<keyword evidence="3" id="KW-1185">Reference proteome</keyword>
<evidence type="ECO:0000256" key="1">
    <source>
        <dbReference type="SAM" id="Phobius"/>
    </source>
</evidence>
<name>A0ABP8IGW1_9BACT</name>
<feature type="transmembrane region" description="Helical" evidence="1">
    <location>
        <begin position="67"/>
        <end position="92"/>
    </location>
</feature>